<dbReference type="AlphaFoldDB" id="A0A9D2EHM7"/>
<feature type="binding site" evidence="6">
    <location>
        <position position="7"/>
    </location>
    <ligand>
        <name>Mg(2+)</name>
        <dbReference type="ChEBI" id="CHEBI:18420"/>
        <label>1</label>
    </ligand>
</feature>
<dbReference type="SUPFAM" id="SSF56219">
    <property type="entry name" value="DNase I-like"/>
    <property type="match status" value="1"/>
</dbReference>
<dbReference type="PANTHER" id="PTHR43250">
    <property type="entry name" value="EXODEOXYRIBONUCLEASE III"/>
    <property type="match status" value="1"/>
</dbReference>
<protein>
    <submittedName>
        <fullName evidence="9">Exodeoxyribonuclease III</fullName>
        <ecNumber evidence="9">3.1.11.2</ecNumber>
    </submittedName>
</protein>
<comment type="similarity">
    <text evidence="1">Belongs to the DNA repair enzymes AP/ExoA family.</text>
</comment>
<dbReference type="Gene3D" id="3.60.10.10">
    <property type="entry name" value="Endonuclease/exonuclease/phosphatase"/>
    <property type="match status" value="1"/>
</dbReference>
<evidence type="ECO:0000313" key="10">
    <source>
        <dbReference type="Proteomes" id="UP000824037"/>
    </source>
</evidence>
<keyword evidence="4 6" id="KW-0460">Magnesium</keyword>
<dbReference type="PANTHER" id="PTHR43250:SF2">
    <property type="entry name" value="EXODEOXYRIBONUCLEASE III"/>
    <property type="match status" value="1"/>
</dbReference>
<evidence type="ECO:0000256" key="5">
    <source>
        <dbReference type="PIRSR" id="PIRSR604808-1"/>
    </source>
</evidence>
<dbReference type="GO" id="GO:0008311">
    <property type="term" value="F:double-stranded DNA 3'-5' DNA exonuclease activity"/>
    <property type="evidence" value="ECO:0007669"/>
    <property type="project" value="UniProtKB-EC"/>
</dbReference>
<evidence type="ECO:0000256" key="1">
    <source>
        <dbReference type="ARBA" id="ARBA00007092"/>
    </source>
</evidence>
<dbReference type="InterPro" id="IPR036691">
    <property type="entry name" value="Endo/exonu/phosph_ase_sf"/>
</dbReference>
<dbReference type="GO" id="GO:0006281">
    <property type="term" value="P:DNA repair"/>
    <property type="evidence" value="ECO:0007669"/>
    <property type="project" value="InterPro"/>
</dbReference>
<reference evidence="9" key="2">
    <citation type="submission" date="2021-04" db="EMBL/GenBank/DDBJ databases">
        <authorList>
            <person name="Gilroy R."/>
        </authorList>
    </citation>
    <scope>NUCLEOTIDE SEQUENCE</scope>
    <source>
        <strain evidence="9">ChiGjej4B4-7305</strain>
    </source>
</reference>
<evidence type="ECO:0000256" key="6">
    <source>
        <dbReference type="PIRSR" id="PIRSR604808-2"/>
    </source>
</evidence>
<keyword evidence="2 6" id="KW-0479">Metal-binding</keyword>
<evidence type="ECO:0000256" key="4">
    <source>
        <dbReference type="ARBA" id="ARBA00022842"/>
    </source>
</evidence>
<comment type="cofactor">
    <cofactor evidence="6">
        <name>Mg(2+)</name>
        <dbReference type="ChEBI" id="CHEBI:18420"/>
    </cofactor>
    <cofactor evidence="6">
        <name>Mn(2+)</name>
        <dbReference type="ChEBI" id="CHEBI:29035"/>
    </cofactor>
    <text evidence="6">Probably binds two magnesium or manganese ions per subunit.</text>
</comment>
<reference evidence="9" key="1">
    <citation type="journal article" date="2021" name="PeerJ">
        <title>Extensive microbial diversity within the chicken gut microbiome revealed by metagenomics and culture.</title>
        <authorList>
            <person name="Gilroy R."/>
            <person name="Ravi A."/>
            <person name="Getino M."/>
            <person name="Pursley I."/>
            <person name="Horton D.L."/>
            <person name="Alikhan N.F."/>
            <person name="Baker D."/>
            <person name="Gharbi K."/>
            <person name="Hall N."/>
            <person name="Watson M."/>
            <person name="Adriaenssens E.M."/>
            <person name="Foster-Nyarko E."/>
            <person name="Jarju S."/>
            <person name="Secka A."/>
            <person name="Antonio M."/>
            <person name="Oren A."/>
            <person name="Chaudhuri R.R."/>
            <person name="La Ragione R."/>
            <person name="Hildebrand F."/>
            <person name="Pallen M.J."/>
        </authorList>
    </citation>
    <scope>NUCLEOTIDE SEQUENCE</scope>
    <source>
        <strain evidence="9">ChiGjej4B4-7305</strain>
    </source>
</reference>
<dbReference type="CDD" id="cd09086">
    <property type="entry name" value="ExoIII-like_AP-endo"/>
    <property type="match status" value="1"/>
</dbReference>
<feature type="site" description="Important for catalytic activity" evidence="7">
    <location>
        <position position="220"/>
    </location>
</feature>
<sequence length="260" mass="28906">MRIATWNVNSIRARAERVVSWLERSEVDVLLVQETKVKDELFPSLLFEAAGYEVAFHGVNQWNGVAIISRVGIADVERGFAGAPTWGDPPVAEARAIGATCAGLRLWSVYVPNGRTLADPHYAYKLDWLAALREQAAVWAAAGAPLALMGDWNVAPLDEDVWDMAVFDGATHVSAPEREAFAAFAEAGLTEVTREHAPGKYTYWDYQRLRFPRNEGMRIDFAWANPTLAERVHQVWIDREERKGKGPSDHVPVVLELAAP</sequence>
<dbReference type="InterPro" id="IPR004808">
    <property type="entry name" value="AP_endonuc_1"/>
</dbReference>
<organism evidence="9 10">
    <name type="scientific">Candidatus Ruania gallistercoris</name>
    <dbReference type="NCBI Taxonomy" id="2838746"/>
    <lineage>
        <taxon>Bacteria</taxon>
        <taxon>Bacillati</taxon>
        <taxon>Actinomycetota</taxon>
        <taxon>Actinomycetes</taxon>
        <taxon>Micrococcales</taxon>
        <taxon>Ruaniaceae</taxon>
        <taxon>Ruania</taxon>
    </lineage>
</organism>
<comment type="caution">
    <text evidence="9">The sequence shown here is derived from an EMBL/GenBank/DDBJ whole genome shotgun (WGS) entry which is preliminary data.</text>
</comment>
<evidence type="ECO:0000256" key="2">
    <source>
        <dbReference type="ARBA" id="ARBA00022723"/>
    </source>
</evidence>
<feature type="binding site" evidence="6">
    <location>
        <position position="249"/>
    </location>
    <ligand>
        <name>Mg(2+)</name>
        <dbReference type="ChEBI" id="CHEBI:18420"/>
        <label>1</label>
    </ligand>
</feature>
<feature type="domain" description="Endonuclease/exonuclease/phosphatase" evidence="8">
    <location>
        <begin position="4"/>
        <end position="250"/>
    </location>
</feature>
<dbReference type="NCBIfam" id="TIGR00195">
    <property type="entry name" value="exoDNase_III"/>
    <property type="match status" value="1"/>
</dbReference>
<evidence type="ECO:0000259" key="8">
    <source>
        <dbReference type="Pfam" id="PF03372"/>
    </source>
</evidence>
<feature type="binding site" evidence="6">
    <location>
        <position position="151"/>
    </location>
    <ligand>
        <name>Mg(2+)</name>
        <dbReference type="ChEBI" id="CHEBI:18420"/>
        <label>1</label>
    </ligand>
</feature>
<accession>A0A9D2EHM7</accession>
<feature type="site" description="Interaction with DNA substrate" evidence="7">
    <location>
        <position position="250"/>
    </location>
</feature>
<dbReference type="NCBIfam" id="TIGR00633">
    <property type="entry name" value="xth"/>
    <property type="match status" value="1"/>
</dbReference>
<dbReference type="InterPro" id="IPR005135">
    <property type="entry name" value="Endo/exonuclease/phosphatase"/>
</dbReference>
<dbReference type="InterPro" id="IPR037493">
    <property type="entry name" value="ExoIII-like"/>
</dbReference>
<feature type="active site" evidence="5">
    <location>
        <position position="110"/>
    </location>
</feature>
<proteinExistence type="inferred from homology"/>
<feature type="site" description="Transition state stabilizer" evidence="7">
    <location>
        <position position="153"/>
    </location>
</feature>
<evidence type="ECO:0000256" key="7">
    <source>
        <dbReference type="PIRSR" id="PIRSR604808-3"/>
    </source>
</evidence>
<dbReference type="GO" id="GO:0046872">
    <property type="term" value="F:metal ion binding"/>
    <property type="evidence" value="ECO:0007669"/>
    <property type="project" value="UniProtKB-KW"/>
</dbReference>
<keyword evidence="6" id="KW-0464">Manganese</keyword>
<evidence type="ECO:0000313" key="9">
    <source>
        <dbReference type="EMBL" id="HIZ37918.1"/>
    </source>
</evidence>
<dbReference type="PROSITE" id="PS51435">
    <property type="entry name" value="AP_NUCLEASE_F1_4"/>
    <property type="match status" value="1"/>
</dbReference>
<dbReference type="Pfam" id="PF03372">
    <property type="entry name" value="Exo_endo_phos"/>
    <property type="match status" value="1"/>
</dbReference>
<dbReference type="EMBL" id="DXBY01000328">
    <property type="protein sequence ID" value="HIZ37918.1"/>
    <property type="molecule type" value="Genomic_DNA"/>
</dbReference>
<feature type="active site" description="Proton donor/acceptor" evidence="5">
    <location>
        <position position="151"/>
    </location>
</feature>
<gene>
    <name evidence="9" type="primary">xth</name>
    <name evidence="9" type="ORF">H9815_19240</name>
</gene>
<feature type="binding site" evidence="6">
    <location>
        <position position="34"/>
    </location>
    <ligand>
        <name>Mg(2+)</name>
        <dbReference type="ChEBI" id="CHEBI:18420"/>
        <label>1</label>
    </ligand>
</feature>
<feature type="binding site" evidence="6">
    <location>
        <position position="250"/>
    </location>
    <ligand>
        <name>Mg(2+)</name>
        <dbReference type="ChEBI" id="CHEBI:18420"/>
        <label>1</label>
    </ligand>
</feature>
<keyword evidence="3 9" id="KW-0378">Hydrolase</keyword>
<dbReference type="Proteomes" id="UP000824037">
    <property type="component" value="Unassembled WGS sequence"/>
</dbReference>
<feature type="active site" description="Proton acceptor" evidence="5">
    <location>
        <position position="250"/>
    </location>
</feature>
<feature type="binding site" evidence="6">
    <location>
        <position position="153"/>
    </location>
    <ligand>
        <name>Mg(2+)</name>
        <dbReference type="ChEBI" id="CHEBI:18420"/>
        <label>1</label>
    </ligand>
</feature>
<evidence type="ECO:0000256" key="3">
    <source>
        <dbReference type="ARBA" id="ARBA00022801"/>
    </source>
</evidence>
<name>A0A9D2EHM7_9MICO</name>
<dbReference type="EC" id="3.1.11.2" evidence="9"/>